<evidence type="ECO:0000313" key="11">
    <source>
        <dbReference type="EMBL" id="VVT48777.1"/>
    </source>
</evidence>
<evidence type="ECO:0000256" key="2">
    <source>
        <dbReference type="ARBA" id="ARBA00022741"/>
    </source>
</evidence>
<dbReference type="InterPro" id="IPR038718">
    <property type="entry name" value="SNF2-like_sf"/>
</dbReference>
<dbReference type="Gene3D" id="3.40.50.10810">
    <property type="entry name" value="Tandem AAA-ATPase domain"/>
    <property type="match status" value="1"/>
</dbReference>
<dbReference type="SMART" id="SM00490">
    <property type="entry name" value="HELICc"/>
    <property type="match status" value="1"/>
</dbReference>
<dbReference type="InterPro" id="IPR001650">
    <property type="entry name" value="Helicase_C-like"/>
</dbReference>
<feature type="region of interest" description="Disordered" evidence="7">
    <location>
        <begin position="411"/>
        <end position="533"/>
    </location>
</feature>
<feature type="domain" description="Helicase C-terminal" evidence="10">
    <location>
        <begin position="1356"/>
        <end position="1512"/>
    </location>
</feature>
<feature type="compositionally biased region" description="Polar residues" evidence="7">
    <location>
        <begin position="520"/>
        <end position="533"/>
    </location>
</feature>
<dbReference type="GO" id="GO:0000724">
    <property type="term" value="P:double-strand break repair via homologous recombination"/>
    <property type="evidence" value="ECO:0007669"/>
    <property type="project" value="TreeGrafter"/>
</dbReference>
<evidence type="ECO:0000256" key="5">
    <source>
        <dbReference type="ARBA" id="ARBA00022840"/>
    </source>
</evidence>
<evidence type="ECO:0000259" key="9">
    <source>
        <dbReference type="PROSITE" id="PS51192"/>
    </source>
</evidence>
<evidence type="ECO:0000256" key="7">
    <source>
        <dbReference type="SAM" id="MobiDB-lite"/>
    </source>
</evidence>
<name>A0A5E8BH03_9ASCO</name>
<dbReference type="GO" id="GO:0005737">
    <property type="term" value="C:cytoplasm"/>
    <property type="evidence" value="ECO:0007669"/>
    <property type="project" value="TreeGrafter"/>
</dbReference>
<evidence type="ECO:0000256" key="1">
    <source>
        <dbReference type="ARBA" id="ARBA00007025"/>
    </source>
</evidence>
<feature type="compositionally biased region" description="Polar residues" evidence="7">
    <location>
        <begin position="194"/>
        <end position="206"/>
    </location>
</feature>
<evidence type="ECO:0000259" key="10">
    <source>
        <dbReference type="PROSITE" id="PS51194"/>
    </source>
</evidence>
<feature type="compositionally biased region" description="Polar residues" evidence="7">
    <location>
        <begin position="65"/>
        <end position="95"/>
    </location>
</feature>
<dbReference type="InterPro" id="IPR014001">
    <property type="entry name" value="Helicase_ATP-bd"/>
</dbReference>
<dbReference type="PANTHER" id="PTHR45626:SF16">
    <property type="entry name" value="ATP-DEPENDENT HELICASE ULS1"/>
    <property type="match status" value="1"/>
</dbReference>
<keyword evidence="12" id="KW-1185">Reference proteome</keyword>
<feature type="domain" description="RING-type" evidence="8">
    <location>
        <begin position="1156"/>
        <end position="1205"/>
    </location>
</feature>
<keyword evidence="4" id="KW-0347">Helicase</keyword>
<evidence type="ECO:0000256" key="6">
    <source>
        <dbReference type="PROSITE-ProRule" id="PRU00175"/>
    </source>
</evidence>
<protein>
    <recommendedName>
        <fullName evidence="13">DNA repair protein RAD16</fullName>
    </recommendedName>
</protein>
<comment type="similarity">
    <text evidence="1">Belongs to the SNF2/RAD54 helicase family.</text>
</comment>
<dbReference type="GO" id="GO:0005524">
    <property type="term" value="F:ATP binding"/>
    <property type="evidence" value="ECO:0007669"/>
    <property type="project" value="UniProtKB-KW"/>
</dbReference>
<dbReference type="CDD" id="cd18008">
    <property type="entry name" value="DEXDc_SHPRH-like"/>
    <property type="match status" value="1"/>
</dbReference>
<dbReference type="SMART" id="SM00487">
    <property type="entry name" value="DEXDc"/>
    <property type="match status" value="1"/>
</dbReference>
<feature type="region of interest" description="Disordered" evidence="7">
    <location>
        <begin position="372"/>
        <end position="399"/>
    </location>
</feature>
<dbReference type="GeneID" id="43580766"/>
<feature type="compositionally biased region" description="Basic and acidic residues" evidence="7">
    <location>
        <begin position="651"/>
        <end position="661"/>
    </location>
</feature>
<keyword evidence="3" id="KW-0378">Hydrolase</keyword>
<dbReference type="Proteomes" id="UP000398389">
    <property type="component" value="Unassembled WGS sequence"/>
</dbReference>
<keyword evidence="2" id="KW-0547">Nucleotide-binding</keyword>
<feature type="domain" description="Helicase ATP-binding" evidence="9">
    <location>
        <begin position="815"/>
        <end position="994"/>
    </location>
</feature>
<feature type="compositionally biased region" description="Polar residues" evidence="7">
    <location>
        <begin position="1"/>
        <end position="10"/>
    </location>
</feature>
<gene>
    <name evidence="11" type="ORF">SAPINGB_P001946</name>
</gene>
<evidence type="ECO:0000259" key="8">
    <source>
        <dbReference type="PROSITE" id="PS50089"/>
    </source>
</evidence>
<keyword evidence="5" id="KW-0067">ATP-binding</keyword>
<dbReference type="InterPro" id="IPR013083">
    <property type="entry name" value="Znf_RING/FYVE/PHD"/>
</dbReference>
<dbReference type="GO" id="GO:0008270">
    <property type="term" value="F:zinc ion binding"/>
    <property type="evidence" value="ECO:0007669"/>
    <property type="project" value="UniProtKB-KW"/>
</dbReference>
<dbReference type="GO" id="GO:0004386">
    <property type="term" value="F:helicase activity"/>
    <property type="evidence" value="ECO:0007669"/>
    <property type="project" value="UniProtKB-KW"/>
</dbReference>
<dbReference type="OrthoDB" id="423559at2759"/>
<dbReference type="RefSeq" id="XP_031852557.1">
    <property type="nucleotide sequence ID" value="XM_031996666.1"/>
</dbReference>
<dbReference type="PROSITE" id="PS51192">
    <property type="entry name" value="HELICASE_ATP_BIND_1"/>
    <property type="match status" value="1"/>
</dbReference>
<dbReference type="SUPFAM" id="SSF57850">
    <property type="entry name" value="RING/U-box"/>
    <property type="match status" value="1"/>
</dbReference>
<dbReference type="InterPro" id="IPR001841">
    <property type="entry name" value="Znf_RING"/>
</dbReference>
<dbReference type="Pfam" id="PF00271">
    <property type="entry name" value="Helicase_C"/>
    <property type="match status" value="1"/>
</dbReference>
<evidence type="ECO:0008006" key="13">
    <source>
        <dbReference type="Google" id="ProtNLM"/>
    </source>
</evidence>
<dbReference type="PROSITE" id="PS51194">
    <property type="entry name" value="HELICASE_CTER"/>
    <property type="match status" value="1"/>
</dbReference>
<dbReference type="Pfam" id="PF00176">
    <property type="entry name" value="SNF2-rel_dom"/>
    <property type="match status" value="1"/>
</dbReference>
<feature type="region of interest" description="Disordered" evidence="7">
    <location>
        <begin position="651"/>
        <end position="759"/>
    </location>
</feature>
<dbReference type="GO" id="GO:0008094">
    <property type="term" value="F:ATP-dependent activity, acting on DNA"/>
    <property type="evidence" value="ECO:0007669"/>
    <property type="project" value="TreeGrafter"/>
</dbReference>
<dbReference type="InterPro" id="IPR050628">
    <property type="entry name" value="SNF2_RAD54_helicase_TF"/>
</dbReference>
<feature type="compositionally biased region" description="Low complexity" evidence="7">
    <location>
        <begin position="418"/>
        <end position="498"/>
    </location>
</feature>
<keyword evidence="6" id="KW-0863">Zinc-finger</keyword>
<reference evidence="11 12" key="1">
    <citation type="submission" date="2019-09" db="EMBL/GenBank/DDBJ databases">
        <authorList>
            <person name="Brejova B."/>
        </authorList>
    </citation>
    <scope>NUCLEOTIDE SEQUENCE [LARGE SCALE GENOMIC DNA]</scope>
</reference>
<dbReference type="EMBL" id="CABVLU010000002">
    <property type="protein sequence ID" value="VVT48777.1"/>
    <property type="molecule type" value="Genomic_DNA"/>
</dbReference>
<dbReference type="InterPro" id="IPR000330">
    <property type="entry name" value="SNF2_N"/>
</dbReference>
<evidence type="ECO:0000313" key="12">
    <source>
        <dbReference type="Proteomes" id="UP000398389"/>
    </source>
</evidence>
<dbReference type="Gene3D" id="3.40.50.300">
    <property type="entry name" value="P-loop containing nucleotide triphosphate hydrolases"/>
    <property type="match status" value="1"/>
</dbReference>
<keyword evidence="6" id="KW-0479">Metal-binding</keyword>
<accession>A0A5E8BH03</accession>
<feature type="region of interest" description="Disordered" evidence="7">
    <location>
        <begin position="65"/>
        <end position="208"/>
    </location>
</feature>
<dbReference type="PANTHER" id="PTHR45626">
    <property type="entry name" value="TRANSCRIPTION TERMINATION FACTOR 2-RELATED"/>
    <property type="match status" value="1"/>
</dbReference>
<dbReference type="InterPro" id="IPR049730">
    <property type="entry name" value="SNF2/RAD54-like_C"/>
</dbReference>
<dbReference type="PROSITE" id="PS50089">
    <property type="entry name" value="ZF_RING_2"/>
    <property type="match status" value="1"/>
</dbReference>
<proteinExistence type="inferred from homology"/>
<feature type="compositionally biased region" description="Basic and acidic residues" evidence="7">
    <location>
        <begin position="696"/>
        <end position="705"/>
    </location>
</feature>
<feature type="compositionally biased region" description="Acidic residues" evidence="7">
    <location>
        <begin position="706"/>
        <end position="721"/>
    </location>
</feature>
<dbReference type="CDD" id="cd18793">
    <property type="entry name" value="SF2_C_SNF"/>
    <property type="match status" value="1"/>
</dbReference>
<organism evidence="11 12">
    <name type="scientific">Magnusiomyces paraingens</name>
    <dbReference type="NCBI Taxonomy" id="2606893"/>
    <lineage>
        <taxon>Eukaryota</taxon>
        <taxon>Fungi</taxon>
        <taxon>Dikarya</taxon>
        <taxon>Ascomycota</taxon>
        <taxon>Saccharomycotina</taxon>
        <taxon>Dipodascomycetes</taxon>
        <taxon>Dipodascales</taxon>
        <taxon>Dipodascaceae</taxon>
        <taxon>Magnusiomyces</taxon>
    </lineage>
</organism>
<dbReference type="SUPFAM" id="SSF52540">
    <property type="entry name" value="P-loop containing nucleoside triphosphate hydrolases"/>
    <property type="match status" value="2"/>
</dbReference>
<sequence>MENENNTNANDDLAQNPKKTPPISKPLSSAPPDAEILLSHAQSVHSRPVSSQTFVPFFKKISQQYQTKEVPQSSNVPAPITTGTFKFNGPSQVSEKQAPPLANASSSPVTDLQQLAKPSNQPESPEFTFDFNTPSIPPFSTSSPKIVDSPLMNKSLHSPMTSLRPQPSPRPLPSIPSTTTKMHKRPLPAVPTTPKASSSSNNNQKRLSLLNHSPKRTIDFINDESHISEARKSELTETFVVVDGSPKKQKTHTSEHSGRTNTIAVTSTFTDTDDTSTFASASDSIRDLFFSQTKIKDSKTRQQTIVHAARSDTVIASESLDSINDLFYSRKVETTEESVTLRTNVNPHEPVSHNNQNNQASLFREPVNQKTRLETTTTKPPTVQAVSTPKLVTKSTSTDSVQELYVVHRTKNSTITETKPSTSSPKNMSSSQGTKRSLQSSSSSSQGRDQSSQSSYRYSQSSAPSSQGSNRSPLSSAPSSQESNRSSHSISPSQSRKSSQADVKPSLKSLKQQQQKQKQRPSNSLHQEASRTSTNYEPFFSSRIIPNLDPKDREKAQELFNIISAEARLYKSWYVDVKNIWEQVVSELSRMAPDEEGRDFALIHAGVMKAFKDMYLKFYMHLDTLRYVICTKKLKSYPLYLERIQEGNRRMREELDREVARQKKKQDRKLSAIGYKPTPLNEAKRLQSFENIPSARDSKEFSKGDELDEEEDDDDEEEEENYYYGESRDNFDQEESDVEEEDSSSNPPNPTHGGNLDPMQMAKRTESRLVIEELLNGTISQVEDEEVAKCNLVGQSNLLTSTLRDHQKAALMWMTKKEHQDTGGILGDDMGLGKTLEMISKQEECKTTLIVVPVSLINQWKQEIEKHVQAKHKLSIFVYYNIGRNKVTFAELAKYDIVITSYGILASEYKQHFLRHHDLKKNPKKLAGQSPFFQIRSIWYRVVLDEAHNINNRNTVTSRACAALETKYRWCMTGTPMQNTVMDLHSLIYFLRIGPYTNTKKFRKEIALPLEKGQGGPSRRVMARLRTLILSIMIRRTKSSLFNGKPILALPPKKIIEIQVDIDEEEKEYYKILENNSAESVVRLAKGGMSHNLMHIFALLTKLRQAADNLKILEKADLDKYKEFQVNRINDHAVKVARNLNTHAVTRLKSLSYYQCPVCLDAVDRDNVVIFWPCGHYTCEECCLMNLQDGNDTETDRILRCPTEKCGLPIDEKDIFSYIVFRWIYIRNMTNDQIRQNRESYRVLKKISKTRDNRHQGQEKPFENSSFDIKDETKSFLIPLDDLDQPEQQKATAADSFCINNKEIEFPLPPFTLSAESKFARDGPLVGPLLSKNNDWEQVYPRGWFKSSKVIKCMDVLRDIFSEKKENKVIIFSSFLGMLGSVELSLKMDFPSISYDRYDGKTNFDMRTKIIDDFQGKLNPQILLVSLKAGNSGLNLTAAANVIFLDPFWNPYVEDQAMDRVHRFGQMSPVTIYRLSTPNTVEDRVLYLQKRKRAIIDTALDEGEIKRLSRLTPAEIFFLFGLGN</sequence>
<dbReference type="InterPro" id="IPR027417">
    <property type="entry name" value="P-loop_NTPase"/>
</dbReference>
<feature type="compositionally biased region" description="Low complexity" evidence="7">
    <location>
        <begin position="506"/>
        <end position="516"/>
    </location>
</feature>
<evidence type="ECO:0000256" key="3">
    <source>
        <dbReference type="ARBA" id="ARBA00022801"/>
    </source>
</evidence>
<dbReference type="GO" id="GO:0016787">
    <property type="term" value="F:hydrolase activity"/>
    <property type="evidence" value="ECO:0007669"/>
    <property type="project" value="UniProtKB-KW"/>
</dbReference>
<feature type="compositionally biased region" description="Acidic residues" evidence="7">
    <location>
        <begin position="732"/>
        <end position="743"/>
    </location>
</feature>
<keyword evidence="6" id="KW-0862">Zinc</keyword>
<dbReference type="Gene3D" id="3.30.40.10">
    <property type="entry name" value="Zinc/RING finger domain, C3HC4 (zinc finger)"/>
    <property type="match status" value="1"/>
</dbReference>
<dbReference type="GO" id="GO:0005634">
    <property type="term" value="C:nucleus"/>
    <property type="evidence" value="ECO:0007669"/>
    <property type="project" value="TreeGrafter"/>
</dbReference>
<evidence type="ECO:0000256" key="4">
    <source>
        <dbReference type="ARBA" id="ARBA00022806"/>
    </source>
</evidence>
<feature type="region of interest" description="Disordered" evidence="7">
    <location>
        <begin position="1"/>
        <end position="33"/>
    </location>
</feature>
<feature type="compositionally biased region" description="Polar residues" evidence="7">
    <location>
        <begin position="103"/>
        <end position="123"/>
    </location>
</feature>